<accession>A0ABN2KXJ3</accession>
<evidence type="ECO:0000313" key="2">
    <source>
        <dbReference type="Proteomes" id="UP001500506"/>
    </source>
</evidence>
<dbReference type="InterPro" id="IPR024997">
    <property type="entry name" value="DUF3892"/>
</dbReference>
<dbReference type="RefSeq" id="WP_232499225.1">
    <property type="nucleotide sequence ID" value="NZ_BAAANH010000007.1"/>
</dbReference>
<comment type="caution">
    <text evidence="1">The sequence shown here is derived from an EMBL/GenBank/DDBJ whole genome shotgun (WGS) entry which is preliminary data.</text>
</comment>
<dbReference type="Proteomes" id="UP001500506">
    <property type="component" value="Unassembled WGS sequence"/>
</dbReference>
<organism evidence="1 2">
    <name type="scientific">Agromyces humatus</name>
    <dbReference type="NCBI Taxonomy" id="279573"/>
    <lineage>
        <taxon>Bacteria</taxon>
        <taxon>Bacillati</taxon>
        <taxon>Actinomycetota</taxon>
        <taxon>Actinomycetes</taxon>
        <taxon>Micrococcales</taxon>
        <taxon>Microbacteriaceae</taxon>
        <taxon>Agromyces</taxon>
    </lineage>
</organism>
<gene>
    <name evidence="1" type="ORF">GCM10009747_32190</name>
</gene>
<dbReference type="EMBL" id="BAAANH010000007">
    <property type="protein sequence ID" value="GAA1768755.1"/>
    <property type="molecule type" value="Genomic_DNA"/>
</dbReference>
<evidence type="ECO:0008006" key="3">
    <source>
        <dbReference type="Google" id="ProtNLM"/>
    </source>
</evidence>
<reference evidence="1 2" key="1">
    <citation type="journal article" date="2019" name="Int. J. Syst. Evol. Microbiol.">
        <title>The Global Catalogue of Microorganisms (GCM) 10K type strain sequencing project: providing services to taxonomists for standard genome sequencing and annotation.</title>
        <authorList>
            <consortium name="The Broad Institute Genomics Platform"/>
            <consortium name="The Broad Institute Genome Sequencing Center for Infectious Disease"/>
            <person name="Wu L."/>
            <person name="Ma J."/>
        </authorList>
    </citation>
    <scope>NUCLEOTIDE SEQUENCE [LARGE SCALE GENOMIC DNA]</scope>
    <source>
        <strain evidence="1 2">JCM 14319</strain>
    </source>
</reference>
<sequence>MPYIRRVRVQNPGTHSSHITAVQYSQTTSSPLTNATPEAIARAIDAGTSMYTSHDVTGARALVVPKTGNLGRRYLTTVANGRESDNLLHLPRF</sequence>
<name>A0ABN2KXJ3_9MICO</name>
<dbReference type="Pfam" id="PF13031">
    <property type="entry name" value="DUF3892"/>
    <property type="match status" value="1"/>
</dbReference>
<evidence type="ECO:0000313" key="1">
    <source>
        <dbReference type="EMBL" id="GAA1768755.1"/>
    </source>
</evidence>
<protein>
    <recommendedName>
        <fullName evidence="3">DUF3892 domain-containing protein</fullName>
    </recommendedName>
</protein>
<proteinExistence type="predicted"/>
<keyword evidence="2" id="KW-1185">Reference proteome</keyword>